<protein>
    <submittedName>
        <fullName evidence="2">Uncharacterized protein</fullName>
    </submittedName>
</protein>
<keyword evidence="1" id="KW-0812">Transmembrane</keyword>
<sequence>MRKWLKSDYVVSGSFVASGALVSAIVRFALNDWTGAVTVFGIFLGGGMALFGVVWWDKRKTRENNRRVLNSLRKSILRQLNSPWRPTFLQNIINNTIAELNFPTPPAPIVHLEEALQIAATSDAMDDLYTWLTEIKKSLAHLSFLASVLPIVLTSPWGDADTDIAGQEDGRPSQSVDEARQYWRFMRQRIWAEAEMETYRKYLREVMERAVPQLESALQSYGQVEFLPPSELQQLTFPQPFAPLLHITSAPYTQSSVTDAIAIATTLWSKFKNDATTHSK</sequence>
<gene>
    <name evidence="2" type="ORF">C7B46_18830</name>
</gene>
<organism evidence="2 3">
    <name type="scientific">Sulfobacillus benefaciens</name>
    <dbReference type="NCBI Taxonomy" id="453960"/>
    <lineage>
        <taxon>Bacteria</taxon>
        <taxon>Bacillati</taxon>
        <taxon>Bacillota</taxon>
        <taxon>Clostridia</taxon>
        <taxon>Eubacteriales</taxon>
        <taxon>Clostridiales Family XVII. Incertae Sedis</taxon>
        <taxon>Sulfobacillus</taxon>
    </lineage>
</organism>
<keyword evidence="1" id="KW-0472">Membrane</keyword>
<feature type="transmembrane region" description="Helical" evidence="1">
    <location>
        <begin position="9"/>
        <end position="30"/>
    </location>
</feature>
<dbReference type="AlphaFoldDB" id="A0A2T2X393"/>
<dbReference type="EMBL" id="PXYW01000093">
    <property type="protein sequence ID" value="PSR28926.1"/>
    <property type="molecule type" value="Genomic_DNA"/>
</dbReference>
<evidence type="ECO:0000313" key="2">
    <source>
        <dbReference type="EMBL" id="PSR28926.1"/>
    </source>
</evidence>
<evidence type="ECO:0000256" key="1">
    <source>
        <dbReference type="SAM" id="Phobius"/>
    </source>
</evidence>
<reference evidence="2 3" key="1">
    <citation type="journal article" date="2014" name="BMC Genomics">
        <title>Comparison of environmental and isolate Sulfobacillus genomes reveals diverse carbon, sulfur, nitrogen, and hydrogen metabolisms.</title>
        <authorList>
            <person name="Justice N.B."/>
            <person name="Norman A."/>
            <person name="Brown C.T."/>
            <person name="Singh A."/>
            <person name="Thomas B.C."/>
            <person name="Banfield J.F."/>
        </authorList>
    </citation>
    <scope>NUCLEOTIDE SEQUENCE [LARGE SCALE GENOMIC DNA]</scope>
    <source>
        <strain evidence="2">AMDSBA4</strain>
    </source>
</reference>
<feature type="transmembrane region" description="Helical" evidence="1">
    <location>
        <begin position="36"/>
        <end position="56"/>
    </location>
</feature>
<name>A0A2T2X393_9FIRM</name>
<accession>A0A2T2X393</accession>
<proteinExistence type="predicted"/>
<dbReference type="Proteomes" id="UP000242972">
    <property type="component" value="Unassembled WGS sequence"/>
</dbReference>
<evidence type="ECO:0000313" key="3">
    <source>
        <dbReference type="Proteomes" id="UP000242972"/>
    </source>
</evidence>
<comment type="caution">
    <text evidence="2">The sequence shown here is derived from an EMBL/GenBank/DDBJ whole genome shotgun (WGS) entry which is preliminary data.</text>
</comment>
<keyword evidence="1" id="KW-1133">Transmembrane helix</keyword>